<evidence type="ECO:0000259" key="2">
    <source>
        <dbReference type="PROSITE" id="PS50108"/>
    </source>
</evidence>
<feature type="compositionally biased region" description="Polar residues" evidence="1">
    <location>
        <begin position="60"/>
        <end position="86"/>
    </location>
</feature>
<proteinExistence type="predicted"/>
<evidence type="ECO:0000256" key="1">
    <source>
        <dbReference type="SAM" id="MobiDB-lite"/>
    </source>
</evidence>
<comment type="caution">
    <text evidence="3">The sequence shown here is derived from an EMBL/GenBank/DDBJ whole genome shotgun (WGS) entry which is preliminary data.</text>
</comment>
<sequence>MAGKIKGIYKGFKSISQIFVVKEREMEIGHPTDVIHVAHIGGDHSSTISPRWMNEFKTGPNKTVKSTGNTSVSHPTALSIRSSQDIDQPIGSEPRTKKMRNRSCTDLPNVMEKRKRRRKSTSVSESSSTKSRRLSKAKTTSTQLGSSSDIET</sequence>
<dbReference type="AlphaFoldDB" id="A0A9W7H8C3"/>
<dbReference type="InterPro" id="IPR000095">
    <property type="entry name" value="CRIB_dom"/>
</dbReference>
<organism evidence="3 4">
    <name type="scientific">Hibiscus trionum</name>
    <name type="common">Flower of an hour</name>
    <dbReference type="NCBI Taxonomy" id="183268"/>
    <lineage>
        <taxon>Eukaryota</taxon>
        <taxon>Viridiplantae</taxon>
        <taxon>Streptophyta</taxon>
        <taxon>Embryophyta</taxon>
        <taxon>Tracheophyta</taxon>
        <taxon>Spermatophyta</taxon>
        <taxon>Magnoliopsida</taxon>
        <taxon>eudicotyledons</taxon>
        <taxon>Gunneridae</taxon>
        <taxon>Pentapetalae</taxon>
        <taxon>rosids</taxon>
        <taxon>malvids</taxon>
        <taxon>Malvales</taxon>
        <taxon>Malvaceae</taxon>
        <taxon>Malvoideae</taxon>
        <taxon>Hibiscus</taxon>
    </lineage>
</organism>
<dbReference type="CDD" id="cd00132">
    <property type="entry name" value="CRIB"/>
    <property type="match status" value="1"/>
</dbReference>
<dbReference type="EMBL" id="BSYR01000010">
    <property type="protein sequence ID" value="GMI72751.1"/>
    <property type="molecule type" value="Genomic_DNA"/>
</dbReference>
<dbReference type="PROSITE" id="PS50108">
    <property type="entry name" value="CRIB"/>
    <property type="match status" value="1"/>
</dbReference>
<reference evidence="3" key="1">
    <citation type="submission" date="2023-05" db="EMBL/GenBank/DDBJ databases">
        <title>Genome and transcriptome analyses reveal genes involved in the formation of fine ridges on petal epidermal cells in Hibiscus trionum.</title>
        <authorList>
            <person name="Koshimizu S."/>
            <person name="Masuda S."/>
            <person name="Ishii T."/>
            <person name="Shirasu K."/>
            <person name="Hoshino A."/>
            <person name="Arita M."/>
        </authorList>
    </citation>
    <scope>NUCLEOTIDE SEQUENCE</scope>
    <source>
        <strain evidence="3">Hamamatsu line</strain>
    </source>
</reference>
<gene>
    <name evidence="3" type="ORF">HRI_000944400</name>
</gene>
<feature type="domain" description="CRIB" evidence="2">
    <location>
        <begin position="28"/>
        <end position="41"/>
    </location>
</feature>
<dbReference type="Proteomes" id="UP001165190">
    <property type="component" value="Unassembled WGS sequence"/>
</dbReference>
<protein>
    <recommendedName>
        <fullName evidence="2">CRIB domain-containing protein</fullName>
    </recommendedName>
</protein>
<feature type="region of interest" description="Disordered" evidence="1">
    <location>
        <begin position="46"/>
        <end position="152"/>
    </location>
</feature>
<evidence type="ECO:0000313" key="3">
    <source>
        <dbReference type="EMBL" id="GMI72751.1"/>
    </source>
</evidence>
<name>A0A9W7H8C3_HIBTR</name>
<accession>A0A9W7H8C3</accession>
<dbReference type="OrthoDB" id="4206278at2759"/>
<dbReference type="PANTHER" id="PTHR46325:SF20">
    <property type="entry name" value="CRIB DOMAIN-CONTAINING PROTEIN RIC10"/>
    <property type="match status" value="1"/>
</dbReference>
<dbReference type="PANTHER" id="PTHR46325">
    <property type="entry name" value="CRIB DOMAIN-CONTAINING PROTEIN RIC8"/>
    <property type="match status" value="1"/>
</dbReference>
<feature type="compositionally biased region" description="Polar residues" evidence="1">
    <location>
        <begin position="143"/>
        <end position="152"/>
    </location>
</feature>
<evidence type="ECO:0000313" key="4">
    <source>
        <dbReference type="Proteomes" id="UP001165190"/>
    </source>
</evidence>
<keyword evidence="4" id="KW-1185">Reference proteome</keyword>